<comment type="caution">
    <text evidence="1">The sequence shown here is derived from an EMBL/GenBank/DDBJ whole genome shotgun (WGS) entry which is preliminary data.</text>
</comment>
<protein>
    <submittedName>
        <fullName evidence="1">Mannan endo-1,4-beta-mannosidase A-2</fullName>
    </submittedName>
</protein>
<evidence type="ECO:0000313" key="1">
    <source>
        <dbReference type="EMBL" id="KAK7714409.1"/>
    </source>
</evidence>
<organism evidence="1 2">
    <name type="scientific">Diaporthe eres</name>
    <name type="common">Phomopsis oblonga</name>
    <dbReference type="NCBI Taxonomy" id="83184"/>
    <lineage>
        <taxon>Eukaryota</taxon>
        <taxon>Fungi</taxon>
        <taxon>Dikarya</taxon>
        <taxon>Ascomycota</taxon>
        <taxon>Pezizomycotina</taxon>
        <taxon>Sordariomycetes</taxon>
        <taxon>Sordariomycetidae</taxon>
        <taxon>Diaporthales</taxon>
        <taxon>Diaporthaceae</taxon>
        <taxon>Diaporthe</taxon>
        <taxon>Diaporthe eres species complex</taxon>
    </lineage>
</organism>
<evidence type="ECO:0000313" key="2">
    <source>
        <dbReference type="Proteomes" id="UP001430848"/>
    </source>
</evidence>
<reference evidence="1 2" key="1">
    <citation type="submission" date="2024-02" db="EMBL/GenBank/DDBJ databases">
        <title>De novo assembly and annotation of 12 fungi associated with fruit tree decline syndrome in Ontario, Canada.</title>
        <authorList>
            <person name="Sulman M."/>
            <person name="Ellouze W."/>
            <person name="Ilyukhin E."/>
        </authorList>
    </citation>
    <scope>NUCLEOTIDE SEQUENCE [LARGE SCALE GENOMIC DNA]</scope>
    <source>
        <strain evidence="1 2">M169</strain>
    </source>
</reference>
<dbReference type="Gene3D" id="3.20.20.80">
    <property type="entry name" value="Glycosidases"/>
    <property type="match status" value="1"/>
</dbReference>
<dbReference type="PANTHER" id="PTHR31451">
    <property type="match status" value="1"/>
</dbReference>
<dbReference type="Proteomes" id="UP001430848">
    <property type="component" value="Unassembled WGS sequence"/>
</dbReference>
<dbReference type="PANTHER" id="PTHR31451:SF39">
    <property type="entry name" value="MANNAN ENDO-1,4-BETA-MANNOSIDASE 1"/>
    <property type="match status" value="1"/>
</dbReference>
<dbReference type="InterPro" id="IPR045053">
    <property type="entry name" value="MAN-like"/>
</dbReference>
<dbReference type="InterPro" id="IPR017853">
    <property type="entry name" value="GH"/>
</dbReference>
<proteinExistence type="predicted"/>
<keyword evidence="2" id="KW-1185">Reference proteome</keyword>
<gene>
    <name evidence="1" type="primary">MANA2</name>
    <name evidence="1" type="ORF">SLS63_011811</name>
</gene>
<name>A0ABR1NT58_DIAER</name>
<dbReference type="SUPFAM" id="SSF51445">
    <property type="entry name" value="(Trans)glycosidases"/>
    <property type="match status" value="1"/>
</dbReference>
<sequence length="172" mass="18865">MSTTTAVPSGSFAKVSGTLFNVDGKTGYFAGTNSYWIGFLTNNADVDLVMSHLQTSGLKILRVWGFNDVNTTPGSGTVWYQSLSGSTPTINTGANGLQRLDYVVKSAEAHGIKLIINFVNNWDDYGGIKAYTNCESCLWQDLPPFRFLNFKIIIRPIFPENTSPKPSLTLLQ</sequence>
<accession>A0ABR1NT58</accession>
<dbReference type="EMBL" id="JAKNSF020000118">
    <property type="protein sequence ID" value="KAK7714409.1"/>
    <property type="molecule type" value="Genomic_DNA"/>
</dbReference>